<evidence type="ECO:0000313" key="8">
    <source>
        <dbReference type="Proteomes" id="UP000813463"/>
    </source>
</evidence>
<feature type="transmembrane region" description="Helical" evidence="6">
    <location>
        <begin position="272"/>
        <end position="294"/>
    </location>
</feature>
<comment type="pathway">
    <text evidence="2">Protein modification; protein glycosylation.</text>
</comment>
<dbReference type="PANTHER" id="PTHR14624">
    <property type="entry name" value="DFG10 PROTEIN"/>
    <property type="match status" value="1"/>
</dbReference>
<keyword evidence="4 6" id="KW-1133">Transmembrane helix</keyword>
<evidence type="ECO:0000256" key="4">
    <source>
        <dbReference type="ARBA" id="ARBA00022989"/>
    </source>
</evidence>
<dbReference type="PROSITE" id="PS50244">
    <property type="entry name" value="S5A_REDUCTASE"/>
    <property type="match status" value="1"/>
</dbReference>
<feature type="transmembrane region" description="Helical" evidence="6">
    <location>
        <begin position="129"/>
        <end position="150"/>
    </location>
</feature>
<gene>
    <name evidence="9" type="primary">LOC110792437</name>
</gene>
<sequence length="343" mass="39271">MLKMELGIESLLKMAWVAAILPILIASFPSSYLNPVHQTLLVFAGRGKIIQSSSRLNKLTVPQKFFSHFYGFAVVWTSFLLLTTWIYAHKIGSLVSESTSHSNVASYLTGGSQVFSIYKTYSTSLEHNFGIWQAVFLLILMEIQVLRRLYESLYVFNYSSTAQLHICGYLTGFFFYTAAPLSLCCNCAPEVFTFVANTVAEFIVKGKNRMPPLEFQWLEFLTPLLKLGWFQWIGAVIFFCGWLHQRRCHAILGNLREVKEEAKDYRIPHGDWFEVVSCPHYFAEIVMYGGLVVASGGLDQTVWLIFAFVVANLVFAAAETQRWYCRKFDNYPSNRYAIIPYVY</sequence>
<evidence type="ECO:0000256" key="3">
    <source>
        <dbReference type="ARBA" id="ARBA00022692"/>
    </source>
</evidence>
<keyword evidence="5 6" id="KW-0472">Membrane</keyword>
<organism evidence="8 9">
    <name type="scientific">Spinacia oleracea</name>
    <name type="common">Spinach</name>
    <dbReference type="NCBI Taxonomy" id="3562"/>
    <lineage>
        <taxon>Eukaryota</taxon>
        <taxon>Viridiplantae</taxon>
        <taxon>Streptophyta</taxon>
        <taxon>Embryophyta</taxon>
        <taxon>Tracheophyta</taxon>
        <taxon>Spermatophyta</taxon>
        <taxon>Magnoliopsida</taxon>
        <taxon>eudicotyledons</taxon>
        <taxon>Gunneridae</taxon>
        <taxon>Pentapetalae</taxon>
        <taxon>Caryophyllales</taxon>
        <taxon>Chenopodiaceae</taxon>
        <taxon>Chenopodioideae</taxon>
        <taxon>Anserineae</taxon>
        <taxon>Spinacia</taxon>
    </lineage>
</organism>
<feature type="domain" description="3-oxo-5-alpha-steroid 4-dehydrogenase C-terminal" evidence="7">
    <location>
        <begin position="214"/>
        <end position="343"/>
    </location>
</feature>
<dbReference type="Gene3D" id="1.20.120.1630">
    <property type="match status" value="1"/>
</dbReference>
<name>A0A9R0IPR6_SPIOL</name>
<dbReference type="GO" id="GO:0016095">
    <property type="term" value="P:polyprenol catabolic process"/>
    <property type="evidence" value="ECO:0007669"/>
    <property type="project" value="TreeGrafter"/>
</dbReference>
<evidence type="ECO:0000259" key="7">
    <source>
        <dbReference type="Pfam" id="PF02544"/>
    </source>
</evidence>
<dbReference type="GO" id="GO:0006488">
    <property type="term" value="P:dolichol-linked oligosaccharide biosynthetic process"/>
    <property type="evidence" value="ECO:0007669"/>
    <property type="project" value="InterPro"/>
</dbReference>
<dbReference type="PANTHER" id="PTHR14624:SF0">
    <property type="entry name" value="POLYPRENOL REDUCTASE"/>
    <property type="match status" value="1"/>
</dbReference>
<dbReference type="RefSeq" id="XP_021852932.2">
    <property type="nucleotide sequence ID" value="XM_021997240.2"/>
</dbReference>
<accession>A0A9R0IPR6</accession>
<protein>
    <submittedName>
        <fullName evidence="9">Polyprenol reductase 2 isoform X1</fullName>
    </submittedName>
</protein>
<evidence type="ECO:0000256" key="5">
    <source>
        <dbReference type="ARBA" id="ARBA00023136"/>
    </source>
</evidence>
<dbReference type="AlphaFoldDB" id="A0A9R0IPR6"/>
<reference evidence="8" key="1">
    <citation type="journal article" date="2021" name="Nat. Commun.">
        <title>Genomic analyses provide insights into spinach domestication and the genetic basis of agronomic traits.</title>
        <authorList>
            <person name="Cai X."/>
            <person name="Sun X."/>
            <person name="Xu C."/>
            <person name="Sun H."/>
            <person name="Wang X."/>
            <person name="Ge C."/>
            <person name="Zhang Z."/>
            <person name="Wang Q."/>
            <person name="Fei Z."/>
            <person name="Jiao C."/>
            <person name="Wang Q."/>
        </authorList>
    </citation>
    <scope>NUCLEOTIDE SEQUENCE [LARGE SCALE GENOMIC DNA]</scope>
    <source>
        <strain evidence="8">cv. Varoflay</strain>
    </source>
</reference>
<evidence type="ECO:0000256" key="6">
    <source>
        <dbReference type="SAM" id="Phobius"/>
    </source>
</evidence>
<feature type="transmembrane region" description="Helical" evidence="6">
    <location>
        <begin position="220"/>
        <end position="243"/>
    </location>
</feature>
<evidence type="ECO:0000256" key="1">
    <source>
        <dbReference type="ARBA" id="ARBA00004127"/>
    </source>
</evidence>
<evidence type="ECO:0000313" key="9">
    <source>
        <dbReference type="RefSeq" id="XP_021852932.2"/>
    </source>
</evidence>
<dbReference type="InterPro" id="IPR001104">
    <property type="entry name" value="3-oxo-5_a-steroid_4-DH_C"/>
</dbReference>
<dbReference type="GeneID" id="110792437"/>
<feature type="transmembrane region" description="Helical" evidence="6">
    <location>
        <begin position="68"/>
        <end position="88"/>
    </location>
</feature>
<reference evidence="9" key="2">
    <citation type="submission" date="2025-08" db="UniProtKB">
        <authorList>
            <consortium name="RefSeq"/>
        </authorList>
    </citation>
    <scope>IDENTIFICATION</scope>
    <source>
        <tissue evidence="9">Leaf</tissue>
    </source>
</reference>
<proteinExistence type="predicted"/>
<dbReference type="GO" id="GO:0102389">
    <property type="term" value="F:polyprenol reductase activity"/>
    <property type="evidence" value="ECO:0000318"/>
    <property type="project" value="GO_Central"/>
</dbReference>
<comment type="subcellular location">
    <subcellularLocation>
        <location evidence="1">Endomembrane system</location>
        <topology evidence="1">Multi-pass membrane protein</topology>
    </subcellularLocation>
</comment>
<dbReference type="InterPro" id="IPR039698">
    <property type="entry name" value="Dfg10/SRD5A3"/>
</dbReference>
<feature type="transmembrane region" description="Helical" evidence="6">
    <location>
        <begin position="300"/>
        <end position="318"/>
    </location>
</feature>
<keyword evidence="3 6" id="KW-0812">Transmembrane</keyword>
<dbReference type="GO" id="GO:0003865">
    <property type="term" value="F:3-oxo-5-alpha-steroid 4-dehydrogenase activity"/>
    <property type="evidence" value="ECO:0007669"/>
    <property type="project" value="TreeGrafter"/>
</dbReference>
<dbReference type="GO" id="GO:0005783">
    <property type="term" value="C:endoplasmic reticulum"/>
    <property type="evidence" value="ECO:0000318"/>
    <property type="project" value="GO_Central"/>
</dbReference>
<evidence type="ECO:0000256" key="2">
    <source>
        <dbReference type="ARBA" id="ARBA00004922"/>
    </source>
</evidence>
<dbReference type="Proteomes" id="UP000813463">
    <property type="component" value="Chromosome 4"/>
</dbReference>
<dbReference type="Pfam" id="PF02544">
    <property type="entry name" value="Steroid_dh"/>
    <property type="match status" value="1"/>
</dbReference>
<keyword evidence="8" id="KW-1185">Reference proteome</keyword>
<dbReference type="KEGG" id="soe:110792437"/>